<dbReference type="InterPro" id="IPR015287">
    <property type="entry name" value="Colicin_D_immunity_dom"/>
</dbReference>
<dbReference type="GO" id="GO:0030153">
    <property type="term" value="P:bacteriocin immunity"/>
    <property type="evidence" value="ECO:0007669"/>
    <property type="project" value="InterPro"/>
</dbReference>
<dbReference type="SUPFAM" id="SSF101125">
    <property type="entry name" value="Colicin D immunity protein"/>
    <property type="match status" value="1"/>
</dbReference>
<dbReference type="RefSeq" id="WP_202885393.1">
    <property type="nucleotide sequence ID" value="NZ_CP077095.1"/>
</dbReference>
<dbReference type="Gene3D" id="1.20.120.650">
    <property type="entry name" value="Colicin D"/>
    <property type="match status" value="1"/>
</dbReference>
<dbReference type="GO" id="GO:0015643">
    <property type="term" value="F:toxic substance binding"/>
    <property type="evidence" value="ECO:0007669"/>
    <property type="project" value="InterPro"/>
</dbReference>
<reference evidence="2 3" key="1">
    <citation type="journal article" date="2020" name="Microorganisms">
        <title>Reliable Identification of Environmental Pseudomonas Isolates Using the rpoD Gene.</title>
        <authorList>
            <consortium name="The Broad Institute Genome Sequencing Platform"/>
            <person name="Girard L."/>
            <person name="Lood C."/>
            <person name="Rokni-Zadeh H."/>
            <person name="van Noort V."/>
            <person name="Lavigne R."/>
            <person name="De Mot R."/>
        </authorList>
    </citation>
    <scope>NUCLEOTIDE SEQUENCE [LARGE SCALE GENOMIC DNA]</scope>
    <source>
        <strain evidence="2 3">RW9S1A</strain>
    </source>
</reference>
<organism evidence="2 3">
    <name type="scientific">Pseudomonas xantholysinigenes</name>
    <dbReference type="NCBI Taxonomy" id="2745490"/>
    <lineage>
        <taxon>Bacteria</taxon>
        <taxon>Pseudomonadati</taxon>
        <taxon>Pseudomonadota</taxon>
        <taxon>Gammaproteobacteria</taxon>
        <taxon>Pseudomonadales</taxon>
        <taxon>Pseudomonadaceae</taxon>
        <taxon>Pseudomonas</taxon>
    </lineage>
</organism>
<accession>A0A9E6PU96</accession>
<feature type="domain" description="Colicin D immunity protein" evidence="1">
    <location>
        <begin position="3"/>
        <end position="84"/>
    </location>
</feature>
<evidence type="ECO:0000259" key="1">
    <source>
        <dbReference type="Pfam" id="PF09204"/>
    </source>
</evidence>
<reference evidence="2 3" key="2">
    <citation type="journal article" date="2021" name="Microorganisms">
        <title>The Ever-Expanding Pseudomonas Genus: Description of 43 New Species and Partition of the Pseudomonas putida Group.</title>
        <authorList>
            <person name="Girard L."/>
            <person name="Lood C."/>
            <person name="Hofte M."/>
            <person name="Vandamme P."/>
            <person name="Rokni-Zadeh H."/>
            <person name="van Noort V."/>
            <person name="Lavigne R."/>
            <person name="De Mot R."/>
        </authorList>
    </citation>
    <scope>NUCLEOTIDE SEQUENCE [LARGE SCALE GENOMIC DNA]</scope>
    <source>
        <strain evidence="2 3">RW9S1A</strain>
    </source>
</reference>
<evidence type="ECO:0000313" key="3">
    <source>
        <dbReference type="Proteomes" id="UP000633418"/>
    </source>
</evidence>
<dbReference type="Proteomes" id="UP000633418">
    <property type="component" value="Chromosome"/>
</dbReference>
<evidence type="ECO:0000313" key="2">
    <source>
        <dbReference type="EMBL" id="QXI36596.1"/>
    </source>
</evidence>
<protein>
    <submittedName>
        <fullName evidence="2">Colicin-D</fullName>
    </submittedName>
</protein>
<keyword evidence="3" id="KW-1185">Reference proteome</keyword>
<gene>
    <name evidence="2" type="ORF">HU772_014670</name>
</gene>
<name>A0A9E6PU96_9PSED</name>
<dbReference type="EMBL" id="CP077095">
    <property type="protein sequence ID" value="QXI36596.1"/>
    <property type="molecule type" value="Genomic_DNA"/>
</dbReference>
<dbReference type="AlphaFoldDB" id="A0A9E6PU96"/>
<dbReference type="KEGG" id="pxn:HU772_014670"/>
<sequence>MSSHDMISLGKDLINGKIDGLTFSEDICVARRDKTNSTPTDRNILNCGEELFMAAETYNPNEDREDYEINEEQLKMQVSEILNKYNISTS</sequence>
<dbReference type="Pfam" id="PF09204">
    <property type="entry name" value="Colicin_immun"/>
    <property type="match status" value="1"/>
</dbReference>
<dbReference type="InterPro" id="IPR036471">
    <property type="entry name" value="Colicin_D_sf"/>
</dbReference>
<proteinExistence type="predicted"/>